<dbReference type="Gene3D" id="1.10.150.240">
    <property type="entry name" value="Putative phosphatase, domain 2"/>
    <property type="match status" value="1"/>
</dbReference>
<dbReference type="eggNOG" id="COG0637">
    <property type="taxonomic scope" value="Bacteria"/>
</dbReference>
<dbReference type="EMBL" id="JRYO01000089">
    <property type="protein sequence ID" value="KHE92820.1"/>
    <property type="molecule type" value="Genomic_DNA"/>
</dbReference>
<dbReference type="PANTHER" id="PTHR43481">
    <property type="entry name" value="FRUCTOSE-1-PHOSPHATE PHOSPHATASE"/>
    <property type="match status" value="1"/>
</dbReference>
<dbReference type="InterPro" id="IPR036412">
    <property type="entry name" value="HAD-like_sf"/>
</dbReference>
<dbReference type="SFLD" id="SFLDS00003">
    <property type="entry name" value="Haloacid_Dehalogenase"/>
    <property type="match status" value="1"/>
</dbReference>
<sequence length="216" mass="24054">MKNINTVIFDMDGVIVDGMPYHIKSWKEALSTIDMSVSDLDIYLMEGMTGRETMEIFVKKSNISISDETADKIIKLKRKIFNDIFTVTLIKGIKDFLLELKDRKYNLALVTGTRLEVVKKVLQVGLENIFEVIVTGEMVNKGKPNPEPYLKAVDELKATKGDCVVIENAPAGITSAKGAGLMCFAVQTSLSDEYLQDADRIFKDIDGVSKYLLNSS</sequence>
<dbReference type="GO" id="GO:0050308">
    <property type="term" value="F:sugar-phosphatase activity"/>
    <property type="evidence" value="ECO:0007669"/>
    <property type="project" value="TreeGrafter"/>
</dbReference>
<protein>
    <submittedName>
        <fullName evidence="1">Beta-phosphoglucomutase</fullName>
    </submittedName>
</protein>
<dbReference type="CDD" id="cd07505">
    <property type="entry name" value="HAD_BPGM-like"/>
    <property type="match status" value="1"/>
</dbReference>
<dbReference type="InterPro" id="IPR051806">
    <property type="entry name" value="HAD-like_SPP"/>
</dbReference>
<dbReference type="PRINTS" id="PR00413">
    <property type="entry name" value="HADHALOGNASE"/>
</dbReference>
<comment type="caution">
    <text evidence="1">The sequence shown here is derived from an EMBL/GenBank/DDBJ whole genome shotgun (WGS) entry which is preliminary data.</text>
</comment>
<dbReference type="Proteomes" id="UP000030652">
    <property type="component" value="Unassembled WGS sequence"/>
</dbReference>
<evidence type="ECO:0000313" key="1">
    <source>
        <dbReference type="EMBL" id="KHE92820.1"/>
    </source>
</evidence>
<organism evidence="1 2">
    <name type="scientific">Candidatus Scalindua brodae</name>
    <dbReference type="NCBI Taxonomy" id="237368"/>
    <lineage>
        <taxon>Bacteria</taxon>
        <taxon>Pseudomonadati</taxon>
        <taxon>Planctomycetota</taxon>
        <taxon>Candidatus Brocadiia</taxon>
        <taxon>Candidatus Brocadiales</taxon>
        <taxon>Candidatus Scalinduaceae</taxon>
        <taxon>Candidatus Scalindua</taxon>
    </lineage>
</organism>
<dbReference type="Pfam" id="PF13419">
    <property type="entry name" value="HAD_2"/>
    <property type="match status" value="1"/>
</dbReference>
<dbReference type="InterPro" id="IPR041492">
    <property type="entry name" value="HAD_2"/>
</dbReference>
<dbReference type="SUPFAM" id="SSF56784">
    <property type="entry name" value="HAD-like"/>
    <property type="match status" value="1"/>
</dbReference>
<evidence type="ECO:0000313" key="2">
    <source>
        <dbReference type="Proteomes" id="UP000030652"/>
    </source>
</evidence>
<dbReference type="Gene3D" id="3.40.50.1000">
    <property type="entry name" value="HAD superfamily/HAD-like"/>
    <property type="match status" value="1"/>
</dbReference>
<accession>A0A0B0EQ80</accession>
<proteinExistence type="predicted"/>
<dbReference type="NCBIfam" id="TIGR01509">
    <property type="entry name" value="HAD-SF-IA-v3"/>
    <property type="match status" value="1"/>
</dbReference>
<dbReference type="SFLD" id="SFLDG01129">
    <property type="entry name" value="C1.5:_HAD__Beta-PGM__Phosphata"/>
    <property type="match status" value="1"/>
</dbReference>
<dbReference type="InterPro" id="IPR006439">
    <property type="entry name" value="HAD-SF_hydro_IA"/>
</dbReference>
<dbReference type="AlphaFoldDB" id="A0A0B0EQ80"/>
<gene>
    <name evidence="1" type="ORF">SCABRO_01428</name>
</gene>
<name>A0A0B0EQ80_9BACT</name>
<dbReference type="InterPro" id="IPR023214">
    <property type="entry name" value="HAD_sf"/>
</dbReference>
<dbReference type="InterPro" id="IPR023198">
    <property type="entry name" value="PGP-like_dom2"/>
</dbReference>
<reference evidence="1 2" key="1">
    <citation type="submission" date="2014-10" db="EMBL/GenBank/DDBJ databases">
        <title>Draft genome of anammox bacterium scalindua brodae, obtained using differential coverage binning of sequence data from two enrichment reactors.</title>
        <authorList>
            <person name="Speth D.R."/>
            <person name="Russ L."/>
            <person name="Kartal B."/>
            <person name="Op den Camp H.J."/>
            <person name="Dutilh B.E."/>
            <person name="Jetten M.S."/>
        </authorList>
    </citation>
    <scope>NUCLEOTIDE SEQUENCE [LARGE SCALE GENOMIC DNA]</scope>
    <source>
        <strain evidence="1">RU1</strain>
    </source>
</reference>
<dbReference type="PANTHER" id="PTHR43481:SF4">
    <property type="entry name" value="GLYCEROL-1-PHOSPHATE PHOSPHOHYDROLASE 1-RELATED"/>
    <property type="match status" value="1"/>
</dbReference>